<evidence type="ECO:0000256" key="1">
    <source>
        <dbReference type="ARBA" id="ARBA00022842"/>
    </source>
</evidence>
<dbReference type="Gene3D" id="1.20.1110.10">
    <property type="entry name" value="Calcium-transporting ATPase, transmembrane domain"/>
    <property type="match status" value="1"/>
</dbReference>
<evidence type="ECO:0000313" key="4">
    <source>
        <dbReference type="EMBL" id="KAK0607912.1"/>
    </source>
</evidence>
<keyword evidence="2" id="KW-1133">Transmembrane helix</keyword>
<dbReference type="GO" id="GO:0005886">
    <property type="term" value="C:plasma membrane"/>
    <property type="evidence" value="ECO:0007669"/>
    <property type="project" value="TreeGrafter"/>
</dbReference>
<dbReference type="GO" id="GO:0005388">
    <property type="term" value="F:P-type calcium transporter activity"/>
    <property type="evidence" value="ECO:0007669"/>
    <property type="project" value="TreeGrafter"/>
</dbReference>
<dbReference type="Proteomes" id="UP001168877">
    <property type="component" value="Unassembled WGS sequence"/>
</dbReference>
<dbReference type="InterPro" id="IPR004014">
    <property type="entry name" value="ATPase_P-typ_cation-transptr_N"/>
</dbReference>
<dbReference type="SUPFAM" id="SSF81665">
    <property type="entry name" value="Calcium ATPase, transmembrane domain M"/>
    <property type="match status" value="1"/>
</dbReference>
<name>A0AA39TDC6_ACESA</name>
<dbReference type="EMBL" id="JAUESC010000001">
    <property type="protein sequence ID" value="KAK0607912.1"/>
    <property type="molecule type" value="Genomic_DNA"/>
</dbReference>
<feature type="transmembrane region" description="Helical" evidence="2">
    <location>
        <begin position="192"/>
        <end position="212"/>
    </location>
</feature>
<organism evidence="4 5">
    <name type="scientific">Acer saccharum</name>
    <name type="common">Sugar maple</name>
    <dbReference type="NCBI Taxonomy" id="4024"/>
    <lineage>
        <taxon>Eukaryota</taxon>
        <taxon>Viridiplantae</taxon>
        <taxon>Streptophyta</taxon>
        <taxon>Embryophyta</taxon>
        <taxon>Tracheophyta</taxon>
        <taxon>Spermatophyta</taxon>
        <taxon>Magnoliopsida</taxon>
        <taxon>eudicotyledons</taxon>
        <taxon>Gunneridae</taxon>
        <taxon>Pentapetalae</taxon>
        <taxon>rosids</taxon>
        <taxon>malvids</taxon>
        <taxon>Sapindales</taxon>
        <taxon>Sapindaceae</taxon>
        <taxon>Hippocastanoideae</taxon>
        <taxon>Acereae</taxon>
        <taxon>Acer</taxon>
    </lineage>
</organism>
<sequence>MASKCHGGWTVVNLKPPVENKSFKIDQTSLNEISKKKNLDQLRKFGGTPGVVSALETDINGGIIGSEEDVARRQEAFGSSTYKKPPTKSFFHFVVEAFKDLNILILLGCAALSLGFGIKEHGPKDGWYDGGSIFVAVFLVIAVSAVVDGYANMLATSVGMNTTWGQMMSRISRDTSEETPLQARLNKLTSSIGKVGLAVAFLVLVVLLVRYFTGNTTDENGNQEYNGSKTKTDDIVILSMCSSYYDASGIKQQYVEESSPLDLTV</sequence>
<comment type="caution">
    <text evidence="4">The sequence shown here is derived from an EMBL/GenBank/DDBJ whole genome shotgun (WGS) entry which is preliminary data.</text>
</comment>
<protein>
    <recommendedName>
        <fullName evidence="3">Cation-transporting P-type ATPase N-terminal domain-containing protein</fullName>
    </recommendedName>
</protein>
<evidence type="ECO:0000313" key="5">
    <source>
        <dbReference type="Proteomes" id="UP001168877"/>
    </source>
</evidence>
<dbReference type="PANTHER" id="PTHR24093">
    <property type="entry name" value="CATION TRANSPORTING ATPASE"/>
    <property type="match status" value="1"/>
</dbReference>
<feature type="transmembrane region" description="Helical" evidence="2">
    <location>
        <begin position="101"/>
        <end position="118"/>
    </location>
</feature>
<proteinExistence type="predicted"/>
<dbReference type="InterPro" id="IPR023298">
    <property type="entry name" value="ATPase_P-typ_TM_dom_sf"/>
</dbReference>
<evidence type="ECO:0000256" key="2">
    <source>
        <dbReference type="SAM" id="Phobius"/>
    </source>
</evidence>
<keyword evidence="5" id="KW-1185">Reference proteome</keyword>
<feature type="transmembrane region" description="Helical" evidence="2">
    <location>
        <begin position="130"/>
        <end position="151"/>
    </location>
</feature>
<gene>
    <name evidence="4" type="ORF">LWI29_022522</name>
</gene>
<dbReference type="Pfam" id="PF00690">
    <property type="entry name" value="Cation_ATPase_N"/>
    <property type="match status" value="1"/>
</dbReference>
<accession>A0AA39TDC6</accession>
<dbReference type="PANTHER" id="PTHR24093:SF434">
    <property type="entry name" value="CALCIUM-TRANSPORTING ATPASE 13, PLASMA MEMBRANE-TYPE-RELATED"/>
    <property type="match status" value="1"/>
</dbReference>
<keyword evidence="2" id="KW-0472">Membrane</keyword>
<dbReference type="AlphaFoldDB" id="A0AA39TDC6"/>
<feature type="domain" description="Cation-transporting P-type ATPase N-terminal" evidence="3">
    <location>
        <begin position="44"/>
        <end position="118"/>
    </location>
</feature>
<evidence type="ECO:0000259" key="3">
    <source>
        <dbReference type="SMART" id="SM00831"/>
    </source>
</evidence>
<keyword evidence="1" id="KW-0460">Magnesium</keyword>
<keyword evidence="2" id="KW-0812">Transmembrane</keyword>
<reference evidence="4" key="1">
    <citation type="journal article" date="2022" name="Plant J.">
        <title>Strategies of tolerance reflected in two North American maple genomes.</title>
        <authorList>
            <person name="McEvoy S.L."/>
            <person name="Sezen U.U."/>
            <person name="Trouern-Trend A."/>
            <person name="McMahon S.M."/>
            <person name="Schaberg P.G."/>
            <person name="Yang J."/>
            <person name="Wegrzyn J.L."/>
            <person name="Swenson N.G."/>
        </authorList>
    </citation>
    <scope>NUCLEOTIDE SEQUENCE</scope>
    <source>
        <strain evidence="4">NS2018</strain>
    </source>
</reference>
<dbReference type="SMART" id="SM00831">
    <property type="entry name" value="Cation_ATPase_N"/>
    <property type="match status" value="1"/>
</dbReference>
<reference evidence="4" key="2">
    <citation type="submission" date="2023-06" db="EMBL/GenBank/DDBJ databases">
        <authorList>
            <person name="Swenson N.G."/>
            <person name="Wegrzyn J.L."/>
            <person name="Mcevoy S.L."/>
        </authorList>
    </citation>
    <scope>NUCLEOTIDE SEQUENCE</scope>
    <source>
        <strain evidence="4">NS2018</strain>
        <tissue evidence="4">Leaf</tissue>
    </source>
</reference>